<dbReference type="PANTHER" id="PTHR43406">
    <property type="entry name" value="TRYPTOPHAN SYNTHASE, ALPHA CHAIN"/>
    <property type="match status" value="1"/>
</dbReference>
<gene>
    <name evidence="9" type="primary">trpA</name>
    <name evidence="11" type="ORF">DES53_104454</name>
</gene>
<dbReference type="InterPro" id="IPR011060">
    <property type="entry name" value="RibuloseP-bd_barrel"/>
</dbReference>
<reference evidence="11 12" key="1">
    <citation type="submission" date="2018-06" db="EMBL/GenBank/DDBJ databases">
        <title>Genomic Encyclopedia of Type Strains, Phase IV (KMG-IV): sequencing the most valuable type-strain genomes for metagenomic binning, comparative biology and taxonomic classification.</title>
        <authorList>
            <person name="Goeker M."/>
        </authorList>
    </citation>
    <scope>NUCLEOTIDE SEQUENCE [LARGE SCALE GENOMIC DNA]</scope>
    <source>
        <strain evidence="11 12">DSM 25532</strain>
    </source>
</reference>
<dbReference type="InterPro" id="IPR018204">
    <property type="entry name" value="Trp_synthase_alpha_AS"/>
</dbReference>
<dbReference type="NCBIfam" id="TIGR00262">
    <property type="entry name" value="trpA"/>
    <property type="match status" value="1"/>
</dbReference>
<dbReference type="SUPFAM" id="SSF51366">
    <property type="entry name" value="Ribulose-phoshate binding barrel"/>
    <property type="match status" value="1"/>
</dbReference>
<evidence type="ECO:0000256" key="1">
    <source>
        <dbReference type="ARBA" id="ARBA00003365"/>
    </source>
</evidence>
<feature type="active site" description="Proton acceptor" evidence="9">
    <location>
        <position position="60"/>
    </location>
</feature>
<comment type="caution">
    <text evidence="11">The sequence shown here is derived from an EMBL/GenBank/DDBJ whole genome shotgun (WGS) entry which is preliminary data.</text>
</comment>
<feature type="active site" description="Proton acceptor" evidence="9">
    <location>
        <position position="49"/>
    </location>
</feature>
<name>A0A366HN76_9BACT</name>
<comment type="pathway">
    <text evidence="2 9">Amino-acid biosynthesis; L-tryptophan biosynthesis; L-tryptophan from chorismate: step 5/5.</text>
</comment>
<dbReference type="GO" id="GO:0005829">
    <property type="term" value="C:cytosol"/>
    <property type="evidence" value="ECO:0007669"/>
    <property type="project" value="TreeGrafter"/>
</dbReference>
<keyword evidence="4 9" id="KW-0028">Amino-acid biosynthesis</keyword>
<keyword evidence="7 9" id="KW-0456">Lyase</keyword>
<dbReference type="OrthoDB" id="9804578at2"/>
<dbReference type="GO" id="GO:0004834">
    <property type="term" value="F:tryptophan synthase activity"/>
    <property type="evidence" value="ECO:0007669"/>
    <property type="project" value="UniProtKB-UniRule"/>
</dbReference>
<evidence type="ECO:0000256" key="6">
    <source>
        <dbReference type="ARBA" id="ARBA00023141"/>
    </source>
</evidence>
<dbReference type="AlphaFoldDB" id="A0A366HN76"/>
<evidence type="ECO:0000256" key="10">
    <source>
        <dbReference type="RuleBase" id="RU003662"/>
    </source>
</evidence>
<dbReference type="InterPro" id="IPR013785">
    <property type="entry name" value="Aldolase_TIM"/>
</dbReference>
<dbReference type="RefSeq" id="WP_113959017.1">
    <property type="nucleotide sequence ID" value="NZ_QNRR01000004.1"/>
</dbReference>
<keyword evidence="5 9" id="KW-0822">Tryptophan biosynthesis</keyword>
<evidence type="ECO:0000256" key="8">
    <source>
        <dbReference type="ARBA" id="ARBA00049047"/>
    </source>
</evidence>
<evidence type="ECO:0000256" key="2">
    <source>
        <dbReference type="ARBA" id="ARBA00004733"/>
    </source>
</evidence>
<sequence length="266" mass="27990">MNRIDQRFADLRASGKKAFVAYICAGDPNLDTLRDIVLTLEKCGVDIVELGLPFSDPLADGIVNQMAADRALRAGTTTPKVLAAIKKLREETQIPLVLFTYLNPVYTYGFEAFHRDAAAAGADGVLLLDLPPDEASVNAELVGGEALKRIRLIAPTTPAERIPVLTSQAEGFIYYVSREGVTGAQTSLATGIEAQVARIKATTETPVAVGFGISTPEQAGAVAGMADGVVVGSAIVKLIEQHGSDSALTDRLAAFVKPLVDAVKSV</sequence>
<evidence type="ECO:0000256" key="3">
    <source>
        <dbReference type="ARBA" id="ARBA00011270"/>
    </source>
</evidence>
<dbReference type="Proteomes" id="UP000253426">
    <property type="component" value="Unassembled WGS sequence"/>
</dbReference>
<proteinExistence type="inferred from homology"/>
<organism evidence="11 12">
    <name type="scientific">Roseimicrobium gellanilyticum</name>
    <dbReference type="NCBI Taxonomy" id="748857"/>
    <lineage>
        <taxon>Bacteria</taxon>
        <taxon>Pseudomonadati</taxon>
        <taxon>Verrucomicrobiota</taxon>
        <taxon>Verrucomicrobiia</taxon>
        <taxon>Verrucomicrobiales</taxon>
        <taxon>Verrucomicrobiaceae</taxon>
        <taxon>Roseimicrobium</taxon>
    </lineage>
</organism>
<accession>A0A366HN76</accession>
<dbReference type="EMBL" id="QNRR01000004">
    <property type="protein sequence ID" value="RBP44632.1"/>
    <property type="molecule type" value="Genomic_DNA"/>
</dbReference>
<dbReference type="PROSITE" id="PS00167">
    <property type="entry name" value="TRP_SYNTHASE_ALPHA"/>
    <property type="match status" value="1"/>
</dbReference>
<protein>
    <recommendedName>
        <fullName evidence="9">Tryptophan synthase alpha chain</fullName>
        <ecNumber evidence="9">4.2.1.20</ecNumber>
    </recommendedName>
</protein>
<evidence type="ECO:0000256" key="9">
    <source>
        <dbReference type="HAMAP-Rule" id="MF_00131"/>
    </source>
</evidence>
<evidence type="ECO:0000313" key="11">
    <source>
        <dbReference type="EMBL" id="RBP44632.1"/>
    </source>
</evidence>
<dbReference type="Gene3D" id="3.20.20.70">
    <property type="entry name" value="Aldolase class I"/>
    <property type="match status" value="1"/>
</dbReference>
<dbReference type="Pfam" id="PF00290">
    <property type="entry name" value="Trp_syntA"/>
    <property type="match status" value="1"/>
</dbReference>
<comment type="subunit">
    <text evidence="3 9">Tetramer of two alpha and two beta chains.</text>
</comment>
<evidence type="ECO:0000256" key="4">
    <source>
        <dbReference type="ARBA" id="ARBA00022605"/>
    </source>
</evidence>
<comment type="similarity">
    <text evidence="9 10">Belongs to the TrpA family.</text>
</comment>
<dbReference type="PANTHER" id="PTHR43406:SF1">
    <property type="entry name" value="TRYPTOPHAN SYNTHASE ALPHA CHAIN, CHLOROPLASTIC"/>
    <property type="match status" value="1"/>
</dbReference>
<dbReference type="EC" id="4.2.1.20" evidence="9"/>
<dbReference type="CDD" id="cd04724">
    <property type="entry name" value="Tryptophan_synthase_alpha"/>
    <property type="match status" value="1"/>
</dbReference>
<evidence type="ECO:0000313" key="12">
    <source>
        <dbReference type="Proteomes" id="UP000253426"/>
    </source>
</evidence>
<dbReference type="InterPro" id="IPR002028">
    <property type="entry name" value="Trp_synthase_suA"/>
</dbReference>
<dbReference type="FunFam" id="3.20.20.70:FF:000037">
    <property type="entry name" value="Tryptophan synthase alpha chain"/>
    <property type="match status" value="1"/>
</dbReference>
<keyword evidence="6 9" id="KW-0057">Aromatic amino acid biosynthesis</keyword>
<dbReference type="HAMAP" id="MF_00131">
    <property type="entry name" value="Trp_synth_alpha"/>
    <property type="match status" value="1"/>
</dbReference>
<comment type="function">
    <text evidence="1 9">The alpha subunit is responsible for the aldol cleavage of indoleglycerol phosphate to indole and glyceraldehyde 3-phosphate.</text>
</comment>
<evidence type="ECO:0000256" key="7">
    <source>
        <dbReference type="ARBA" id="ARBA00023239"/>
    </source>
</evidence>
<comment type="catalytic activity">
    <reaction evidence="8 9">
        <text>(1S,2R)-1-C-(indol-3-yl)glycerol 3-phosphate + L-serine = D-glyceraldehyde 3-phosphate + L-tryptophan + H2O</text>
        <dbReference type="Rhea" id="RHEA:10532"/>
        <dbReference type="ChEBI" id="CHEBI:15377"/>
        <dbReference type="ChEBI" id="CHEBI:33384"/>
        <dbReference type="ChEBI" id="CHEBI:57912"/>
        <dbReference type="ChEBI" id="CHEBI:58866"/>
        <dbReference type="ChEBI" id="CHEBI:59776"/>
        <dbReference type="EC" id="4.2.1.20"/>
    </reaction>
</comment>
<evidence type="ECO:0000256" key="5">
    <source>
        <dbReference type="ARBA" id="ARBA00022822"/>
    </source>
</evidence>
<keyword evidence="12" id="KW-1185">Reference proteome</keyword>
<dbReference type="UniPathway" id="UPA00035">
    <property type="reaction ID" value="UER00044"/>
</dbReference>